<gene>
    <name evidence="2" type="ORF">S01H4_19806</name>
</gene>
<organism evidence="2">
    <name type="scientific">marine sediment metagenome</name>
    <dbReference type="NCBI Taxonomy" id="412755"/>
    <lineage>
        <taxon>unclassified sequences</taxon>
        <taxon>metagenomes</taxon>
        <taxon>ecological metagenomes</taxon>
    </lineage>
</organism>
<feature type="transmembrane region" description="Helical" evidence="1">
    <location>
        <begin position="109"/>
        <end position="142"/>
    </location>
</feature>
<keyword evidence="1" id="KW-0472">Membrane</keyword>
<evidence type="ECO:0000256" key="1">
    <source>
        <dbReference type="SAM" id="Phobius"/>
    </source>
</evidence>
<accession>X0YRS2</accession>
<keyword evidence="1" id="KW-1133">Transmembrane helix</keyword>
<sequence length="167" mass="20026">IMFFMFEPNTPTHIGPWNDNYTYRYIGYNFAKYSTLEDSFYFAQSALSGEIPSKGYHPSFFSFLIGLILKIFNSNYKSFFILNYIFSFSMFIVLYFYSRERLDRLELYIFLIILSLSPAVLIFTNVIMMEILFLPTIPLIYFLYFKNKQKYFNYQHIICLLLLPIMA</sequence>
<evidence type="ECO:0000313" key="2">
    <source>
        <dbReference type="EMBL" id="GAG59109.1"/>
    </source>
</evidence>
<evidence type="ECO:0008006" key="3">
    <source>
        <dbReference type="Google" id="ProtNLM"/>
    </source>
</evidence>
<comment type="caution">
    <text evidence="2">The sequence shown here is derived from an EMBL/GenBank/DDBJ whole genome shotgun (WGS) entry which is preliminary data.</text>
</comment>
<keyword evidence="1" id="KW-0812">Transmembrane</keyword>
<dbReference type="EMBL" id="BART01008860">
    <property type="protein sequence ID" value="GAG59109.1"/>
    <property type="molecule type" value="Genomic_DNA"/>
</dbReference>
<feature type="non-terminal residue" evidence="2">
    <location>
        <position position="1"/>
    </location>
</feature>
<proteinExistence type="predicted"/>
<protein>
    <recommendedName>
        <fullName evidence="3">Glycosyltransferase RgtA/B/C/D-like domain-containing protein</fullName>
    </recommendedName>
</protein>
<name>X0YRS2_9ZZZZ</name>
<dbReference type="AlphaFoldDB" id="X0YRS2"/>
<feature type="transmembrane region" description="Helical" evidence="1">
    <location>
        <begin position="79"/>
        <end position="97"/>
    </location>
</feature>
<reference evidence="2" key="1">
    <citation type="journal article" date="2014" name="Front. Microbiol.">
        <title>High frequency of phylogenetically diverse reductive dehalogenase-homologous genes in deep subseafloor sedimentary metagenomes.</title>
        <authorList>
            <person name="Kawai M."/>
            <person name="Futagami T."/>
            <person name="Toyoda A."/>
            <person name="Takaki Y."/>
            <person name="Nishi S."/>
            <person name="Hori S."/>
            <person name="Arai W."/>
            <person name="Tsubouchi T."/>
            <person name="Morono Y."/>
            <person name="Uchiyama I."/>
            <person name="Ito T."/>
            <person name="Fujiyama A."/>
            <person name="Inagaki F."/>
            <person name="Takami H."/>
        </authorList>
    </citation>
    <scope>NUCLEOTIDE SEQUENCE</scope>
    <source>
        <strain evidence="2">Expedition CK06-06</strain>
    </source>
</reference>